<dbReference type="EMBL" id="CAXDID020000308">
    <property type="protein sequence ID" value="CAL6074422.1"/>
    <property type="molecule type" value="Genomic_DNA"/>
</dbReference>
<dbReference type="InterPro" id="IPR002913">
    <property type="entry name" value="START_lipid-bd_dom"/>
</dbReference>
<dbReference type="GO" id="GO:0008289">
    <property type="term" value="F:lipid binding"/>
    <property type="evidence" value="ECO:0007669"/>
    <property type="project" value="InterPro"/>
</dbReference>
<evidence type="ECO:0000313" key="4">
    <source>
        <dbReference type="Proteomes" id="UP001642409"/>
    </source>
</evidence>
<comment type="caution">
    <text evidence="2">The sequence shown here is derived from an EMBL/GenBank/DDBJ whole genome shotgun (WGS) entry which is preliminary data.</text>
</comment>
<evidence type="ECO:0000313" key="2">
    <source>
        <dbReference type="EMBL" id="CAI9973959.1"/>
    </source>
</evidence>
<evidence type="ECO:0000313" key="3">
    <source>
        <dbReference type="EMBL" id="CAL6074422.1"/>
    </source>
</evidence>
<dbReference type="Gene3D" id="3.30.530.20">
    <property type="match status" value="1"/>
</dbReference>
<dbReference type="EMBL" id="CATOUU010001129">
    <property type="protein sequence ID" value="CAI9973959.1"/>
    <property type="molecule type" value="Genomic_DNA"/>
</dbReference>
<sequence length="246" mass="28297">MNLDPKQRDKALNVVNEMITHIQNCSFMKPKIYQKICTTCHAVDKNVSFDAVHGEIEIKASLKKTLVQFATCGTIINESSPKQLQKSTVYTSVSFYTKNDEDNYLKMMKEENFELAITSGSRSPAPMLVQNRDIYAHGAIRKINNKIYLCFKSFDAPLTKGYVRANLINSTVILQEIDTNTTRVEQFQLCDPSGNIPSWVCNSALEMIFYCCQKDFWKDTQNQNDSEKFQIRNQSLPACYRRYHLV</sequence>
<protein>
    <recommendedName>
        <fullName evidence="1">START domain-containing protein</fullName>
    </recommendedName>
</protein>
<accession>A0AA86UZ46</accession>
<dbReference type="SUPFAM" id="SSF55961">
    <property type="entry name" value="Bet v1-like"/>
    <property type="match status" value="1"/>
</dbReference>
<reference evidence="3 4" key="2">
    <citation type="submission" date="2024-07" db="EMBL/GenBank/DDBJ databases">
        <authorList>
            <person name="Akdeniz Z."/>
        </authorList>
    </citation>
    <scope>NUCLEOTIDE SEQUENCE [LARGE SCALE GENOMIC DNA]</scope>
</reference>
<dbReference type="Proteomes" id="UP001642409">
    <property type="component" value="Unassembled WGS sequence"/>
</dbReference>
<keyword evidence="4" id="KW-1185">Reference proteome</keyword>
<dbReference type="InterPro" id="IPR023393">
    <property type="entry name" value="START-like_dom_sf"/>
</dbReference>
<feature type="domain" description="START" evidence="1">
    <location>
        <begin position="122"/>
        <end position="221"/>
    </location>
</feature>
<reference evidence="2" key="1">
    <citation type="submission" date="2023-06" db="EMBL/GenBank/DDBJ databases">
        <authorList>
            <person name="Kurt Z."/>
        </authorList>
    </citation>
    <scope>NUCLEOTIDE SEQUENCE</scope>
</reference>
<gene>
    <name evidence="3" type="ORF">HINF_LOCUS56715</name>
    <name evidence="2" type="ORF">HINF_LOCUS61604</name>
</gene>
<organism evidence="2">
    <name type="scientific">Hexamita inflata</name>
    <dbReference type="NCBI Taxonomy" id="28002"/>
    <lineage>
        <taxon>Eukaryota</taxon>
        <taxon>Metamonada</taxon>
        <taxon>Diplomonadida</taxon>
        <taxon>Hexamitidae</taxon>
        <taxon>Hexamitinae</taxon>
        <taxon>Hexamita</taxon>
    </lineage>
</organism>
<proteinExistence type="predicted"/>
<dbReference type="AlphaFoldDB" id="A0AA86UZ46"/>
<dbReference type="Pfam" id="PF01852">
    <property type="entry name" value="START"/>
    <property type="match status" value="1"/>
</dbReference>
<name>A0AA86UZ46_9EUKA</name>
<evidence type="ECO:0000259" key="1">
    <source>
        <dbReference type="Pfam" id="PF01852"/>
    </source>
</evidence>